<evidence type="ECO:0000256" key="1">
    <source>
        <dbReference type="SAM" id="Phobius"/>
    </source>
</evidence>
<dbReference type="Proteomes" id="UP000030518">
    <property type="component" value="Unassembled WGS sequence"/>
</dbReference>
<sequence length="37" mass="4170">MILQSSTEYQPGYVLARLLSFSLILVGIIYKNSTPRP</sequence>
<organism evidence="2 3">
    <name type="scientific">Lysobacter dokdonensis DS-58</name>
    <dbReference type="NCBI Taxonomy" id="1300345"/>
    <lineage>
        <taxon>Bacteria</taxon>
        <taxon>Pseudomonadati</taxon>
        <taxon>Pseudomonadota</taxon>
        <taxon>Gammaproteobacteria</taxon>
        <taxon>Lysobacterales</taxon>
        <taxon>Lysobacteraceae</taxon>
        <taxon>Noviluteimonas</taxon>
    </lineage>
</organism>
<keyword evidence="1" id="KW-0812">Transmembrane</keyword>
<dbReference type="EMBL" id="JRKJ01000002">
    <property type="protein sequence ID" value="KGQ20640.1"/>
    <property type="molecule type" value="Genomic_DNA"/>
</dbReference>
<feature type="transmembrane region" description="Helical" evidence="1">
    <location>
        <begin position="12"/>
        <end position="30"/>
    </location>
</feature>
<proteinExistence type="predicted"/>
<comment type="caution">
    <text evidence="2">The sequence shown here is derived from an EMBL/GenBank/DDBJ whole genome shotgun (WGS) entry which is preliminary data.</text>
</comment>
<evidence type="ECO:0000313" key="2">
    <source>
        <dbReference type="EMBL" id="KGQ20640.1"/>
    </source>
</evidence>
<accession>A0A0A2WQT6</accession>
<dbReference type="AlphaFoldDB" id="A0A0A2WQT6"/>
<gene>
    <name evidence="2" type="ORF">LF41_1178</name>
</gene>
<protein>
    <submittedName>
        <fullName evidence="2">Uncharacterized protein</fullName>
    </submittedName>
</protein>
<name>A0A0A2WQT6_9GAMM</name>
<reference evidence="2 3" key="1">
    <citation type="submission" date="2014-09" db="EMBL/GenBank/DDBJ databases">
        <title>Genome sequences of Lysobacter dokdonensis DS-58.</title>
        <authorList>
            <person name="Kim J.F."/>
            <person name="Kwak M.-J."/>
        </authorList>
    </citation>
    <scope>NUCLEOTIDE SEQUENCE [LARGE SCALE GENOMIC DNA]</scope>
    <source>
        <strain evidence="2 3">DS-58</strain>
    </source>
</reference>
<dbReference type="STRING" id="1300345.LF41_1178"/>
<evidence type="ECO:0000313" key="3">
    <source>
        <dbReference type="Proteomes" id="UP000030518"/>
    </source>
</evidence>
<keyword evidence="1" id="KW-1133">Transmembrane helix</keyword>
<keyword evidence="1" id="KW-0472">Membrane</keyword>
<keyword evidence="3" id="KW-1185">Reference proteome</keyword>